<gene>
    <name evidence="2" type="ORF">HUG12_16260</name>
</gene>
<keyword evidence="3" id="KW-1185">Reference proteome</keyword>
<protein>
    <submittedName>
        <fullName evidence="2">Uncharacterized protein</fullName>
    </submittedName>
</protein>
<keyword evidence="1" id="KW-0472">Membrane</keyword>
<accession>A0A7D5QF41</accession>
<dbReference type="AlphaFoldDB" id="A0A7D5QF41"/>
<evidence type="ECO:0000313" key="2">
    <source>
        <dbReference type="EMBL" id="QLG63201.1"/>
    </source>
</evidence>
<reference evidence="2 3" key="1">
    <citation type="submission" date="2020-06" db="EMBL/GenBank/DDBJ databases">
        <title>NJ-3-1, isolated from saline soil.</title>
        <authorList>
            <person name="Cui H.L."/>
            <person name="Shi X."/>
        </authorList>
    </citation>
    <scope>NUCLEOTIDE SEQUENCE [LARGE SCALE GENOMIC DNA]</scope>
    <source>
        <strain evidence="2 3">NJ-3-1</strain>
    </source>
</reference>
<keyword evidence="1" id="KW-1133">Transmembrane helix</keyword>
<proteinExistence type="predicted"/>
<evidence type="ECO:0000313" key="3">
    <source>
        <dbReference type="Proteomes" id="UP000509626"/>
    </source>
</evidence>
<feature type="transmembrane region" description="Helical" evidence="1">
    <location>
        <begin position="38"/>
        <end position="58"/>
    </location>
</feature>
<dbReference type="Proteomes" id="UP000509626">
    <property type="component" value="Chromosome"/>
</dbReference>
<organism evidence="2 3">
    <name type="scientific">Halorarum salinum</name>
    <dbReference type="NCBI Taxonomy" id="2743089"/>
    <lineage>
        <taxon>Archaea</taxon>
        <taxon>Methanobacteriati</taxon>
        <taxon>Methanobacteriota</taxon>
        <taxon>Stenosarchaea group</taxon>
        <taxon>Halobacteria</taxon>
        <taxon>Halobacteriales</taxon>
        <taxon>Haloferacaceae</taxon>
        <taxon>Halorarum</taxon>
    </lineage>
</organism>
<evidence type="ECO:0000256" key="1">
    <source>
        <dbReference type="SAM" id="Phobius"/>
    </source>
</evidence>
<name>A0A7D5QF41_9EURY</name>
<dbReference type="KEGG" id="halu:HUG12_16260"/>
<keyword evidence="1" id="KW-0812">Transmembrane</keyword>
<dbReference type="RefSeq" id="WP_179269786.1">
    <property type="nucleotide sequence ID" value="NZ_CP058579.1"/>
</dbReference>
<dbReference type="EMBL" id="CP058579">
    <property type="protein sequence ID" value="QLG63201.1"/>
    <property type="molecule type" value="Genomic_DNA"/>
</dbReference>
<dbReference type="GeneID" id="56039045"/>
<sequence length="75" mass="7834">MSWTISNRLQYGAVVAALAVLGTSLAYSQLVATGNATEAAMLTAYWVVAFTIVSWLAVRNLGVDEPVTAEGGDEA</sequence>